<dbReference type="EMBL" id="JANWTP010000018">
    <property type="protein sequence ID" value="MDC8637683.1"/>
    <property type="molecule type" value="Genomic_DNA"/>
</dbReference>
<dbReference type="Pfam" id="PF00771">
    <property type="entry name" value="FHIPEP"/>
    <property type="match status" value="1"/>
</dbReference>
<dbReference type="AlphaFoldDB" id="A0A9X4BPS6"/>
<comment type="caution">
    <text evidence="1">The sequence shown here is derived from an EMBL/GenBank/DDBJ whole genome shotgun (WGS) entry which is preliminary data.</text>
</comment>
<reference evidence="1" key="1">
    <citation type="journal article" date="2022" name="Phytopathology">
        <title>Whole genome sequencing-based tracing of a 2022 introduction and outbreak of Xanthomonas hortorum pv. pelargonii.</title>
        <authorList>
            <person name="Iruegas Bocardo F."/>
            <person name="Weisberg A.J."/>
            <person name="Riutta E.R."/>
            <person name="Kilday K.B."/>
            <person name="Bonkowski J.C."/>
            <person name="Creswell T.C."/>
            <person name="Daughtrey M."/>
            <person name="Rane K.K."/>
            <person name="Grunwald N.J."/>
            <person name="Chang J.H."/>
            <person name="Putnam M."/>
        </authorList>
    </citation>
    <scope>NUCLEOTIDE SEQUENCE</scope>
    <source>
        <strain evidence="1">22-338</strain>
    </source>
</reference>
<dbReference type="PANTHER" id="PTHR30161">
    <property type="entry name" value="FLAGELLAR EXPORT PROTEIN, MEMBRANE FLHA SUBUNIT-RELATED"/>
    <property type="match status" value="1"/>
</dbReference>
<dbReference type="PANTHER" id="PTHR30161:SF1">
    <property type="entry name" value="FLAGELLAR BIOSYNTHESIS PROTEIN FLHA-RELATED"/>
    <property type="match status" value="1"/>
</dbReference>
<reference evidence="1" key="2">
    <citation type="submission" date="2022-08" db="EMBL/GenBank/DDBJ databases">
        <authorList>
            <person name="Iruegas-Bocardo F."/>
            <person name="Weisberg A.J."/>
            <person name="Riutta E.R."/>
            <person name="Kilday K."/>
            <person name="Bonkowski J.C."/>
            <person name="Creswell T."/>
            <person name="Daughtrey M.L."/>
            <person name="Rane K."/>
            <person name="Grunwald N.J."/>
            <person name="Chang J.H."/>
            <person name="Putnam M.L."/>
        </authorList>
    </citation>
    <scope>NUCLEOTIDE SEQUENCE</scope>
    <source>
        <strain evidence="1">22-338</strain>
    </source>
</reference>
<dbReference type="InterPro" id="IPR042196">
    <property type="entry name" value="FHIPEP_4"/>
</dbReference>
<organism evidence="1 2">
    <name type="scientific">Xanthomonas hortorum pv. hederae</name>
    <dbReference type="NCBI Taxonomy" id="453603"/>
    <lineage>
        <taxon>Bacteria</taxon>
        <taxon>Pseudomonadati</taxon>
        <taxon>Pseudomonadota</taxon>
        <taxon>Gammaproteobacteria</taxon>
        <taxon>Lysobacterales</taxon>
        <taxon>Lysobacteraceae</taxon>
        <taxon>Xanthomonas</taxon>
    </lineage>
</organism>
<evidence type="ECO:0000313" key="2">
    <source>
        <dbReference type="Proteomes" id="UP001140230"/>
    </source>
</evidence>
<dbReference type="InterPro" id="IPR001712">
    <property type="entry name" value="T3SS_FHIPEP"/>
</dbReference>
<dbReference type="GO" id="GO:0005886">
    <property type="term" value="C:plasma membrane"/>
    <property type="evidence" value="ECO:0007669"/>
    <property type="project" value="TreeGrafter"/>
</dbReference>
<gene>
    <name evidence="1" type="ORF">NY667_07605</name>
</gene>
<accession>A0A9X4BPS6</accession>
<dbReference type="GO" id="GO:0044780">
    <property type="term" value="P:bacterial-type flagellum assembly"/>
    <property type="evidence" value="ECO:0007669"/>
    <property type="project" value="TreeGrafter"/>
</dbReference>
<evidence type="ECO:0000313" key="1">
    <source>
        <dbReference type="EMBL" id="MDC8637683.1"/>
    </source>
</evidence>
<dbReference type="Gene3D" id="3.40.50.12790">
    <property type="entry name" value="FHIPEP family, domain 4"/>
    <property type="match status" value="1"/>
</dbReference>
<proteinExistence type="predicted"/>
<protein>
    <submittedName>
        <fullName evidence="1">FHIPEP family type III secretion protein</fullName>
    </submittedName>
</protein>
<dbReference type="GO" id="GO:0009306">
    <property type="term" value="P:protein secretion"/>
    <property type="evidence" value="ECO:0007669"/>
    <property type="project" value="InterPro"/>
</dbReference>
<dbReference type="Proteomes" id="UP001140230">
    <property type="component" value="Unassembled WGS sequence"/>
</dbReference>
<sequence length="110" mass="11840">MTRCAVTKRRRAPASAELLGSVLQESTHGNGVALEPGLAERLHQSLADCVGKQEARNEPAVVLVPGQVRAALARLVRLVRLVRHSVPTLSVLAYSEVPEDKRLKLVGTIS</sequence>
<name>A0A9X4BPS6_9XANT</name>